<dbReference type="EMBL" id="LSZQ01000049">
    <property type="protein sequence ID" value="KXU35415.1"/>
    <property type="molecule type" value="Genomic_DNA"/>
</dbReference>
<dbReference type="Gene3D" id="2.60.120.200">
    <property type="match status" value="1"/>
</dbReference>
<dbReference type="PANTHER" id="PTHR10963">
    <property type="entry name" value="GLYCOSYL HYDROLASE-RELATED"/>
    <property type="match status" value="1"/>
</dbReference>
<dbReference type="Proteomes" id="UP000070058">
    <property type="component" value="Unassembled WGS sequence"/>
</dbReference>
<evidence type="ECO:0000313" key="5">
    <source>
        <dbReference type="Proteomes" id="UP000070058"/>
    </source>
</evidence>
<proteinExistence type="inferred from homology"/>
<reference evidence="5" key="1">
    <citation type="submission" date="2016-02" db="EMBL/GenBank/DDBJ databases">
        <authorList>
            <person name="Sanders J.G."/>
            <person name="Lin J.Y."/>
            <person name="Wertz J.T."/>
            <person name="Russell J.A."/>
            <person name="Moreau C.S."/>
            <person name="Powell S."/>
        </authorList>
    </citation>
    <scope>NUCLEOTIDE SEQUENCE [LARGE SCALE GENOMIC DNA]</scope>
    <source>
        <strain evidence="5">CAG34</strain>
    </source>
</reference>
<dbReference type="OrthoDB" id="9809583at2"/>
<dbReference type="PANTHER" id="PTHR10963:SF55">
    <property type="entry name" value="GLYCOSIDE HYDROLASE FAMILY 16 PROTEIN"/>
    <property type="match status" value="1"/>
</dbReference>
<protein>
    <recommendedName>
        <fullName evidence="3">GH16 domain-containing protein</fullName>
    </recommendedName>
</protein>
<accession>A0A139SLI7</accession>
<dbReference type="STRING" id="1548207.AXK11_06435"/>
<dbReference type="GO" id="GO:0005975">
    <property type="term" value="P:carbohydrate metabolic process"/>
    <property type="evidence" value="ECO:0007669"/>
    <property type="project" value="InterPro"/>
</dbReference>
<evidence type="ECO:0000259" key="3">
    <source>
        <dbReference type="PROSITE" id="PS51762"/>
    </source>
</evidence>
<dbReference type="SUPFAM" id="SSF49899">
    <property type="entry name" value="Concanavalin A-like lectins/glucanases"/>
    <property type="match status" value="1"/>
</dbReference>
<feature type="signal peptide" evidence="2">
    <location>
        <begin position="1"/>
        <end position="33"/>
    </location>
</feature>
<keyword evidence="5" id="KW-1185">Reference proteome</keyword>
<sequence>MLSIDFRRAAAAHRLALPLLAILCAVCAVSARATDSTATPAKWGALLWHDEFDQPVGSGPDESRWTYALGDSGWGNAELQCYTDSRENSLVAADPEAGDGRVLVIRALRDEVGRTTSARITTRGKFAVKFGRIEARLKVPKGQGIWPAFWMLGENEAEHGWPHCGEIDVMELLGHEPERVYGSLHGPGYSGIDSLTGSVRHAAMGGQSPEGDSGESIVADFSSAYHVFAVEWRPGRIEWFCDGLRYHVVDESELPEGAHWVFDETPHFLLLNLAVGGKWPGYPDDTTEFPQEYRIDYVRVYAAQD</sequence>
<name>A0A139SLI7_9BACT</name>
<organism evidence="4 5">
    <name type="scientific">Cephaloticoccus primus</name>
    <dbReference type="NCBI Taxonomy" id="1548207"/>
    <lineage>
        <taxon>Bacteria</taxon>
        <taxon>Pseudomonadati</taxon>
        <taxon>Verrucomicrobiota</taxon>
        <taxon>Opitutia</taxon>
        <taxon>Opitutales</taxon>
        <taxon>Opitutaceae</taxon>
        <taxon>Cephaloticoccus</taxon>
    </lineage>
</organism>
<dbReference type="Pfam" id="PF00722">
    <property type="entry name" value="Glyco_hydro_16"/>
    <property type="match status" value="1"/>
</dbReference>
<comment type="similarity">
    <text evidence="1">Belongs to the glycosyl hydrolase 16 family.</text>
</comment>
<comment type="caution">
    <text evidence="4">The sequence shown here is derived from an EMBL/GenBank/DDBJ whole genome shotgun (WGS) entry which is preliminary data.</text>
</comment>
<dbReference type="PROSITE" id="PS51762">
    <property type="entry name" value="GH16_2"/>
    <property type="match status" value="1"/>
</dbReference>
<gene>
    <name evidence="4" type="ORF">AXK11_06435</name>
</gene>
<dbReference type="RefSeq" id="WP_068630427.1">
    <property type="nucleotide sequence ID" value="NZ_LSZQ01000049.1"/>
</dbReference>
<feature type="chain" id="PRO_5007489440" description="GH16 domain-containing protein" evidence="2">
    <location>
        <begin position="34"/>
        <end position="305"/>
    </location>
</feature>
<feature type="domain" description="GH16" evidence="3">
    <location>
        <begin position="41"/>
        <end position="305"/>
    </location>
</feature>
<dbReference type="AlphaFoldDB" id="A0A139SLI7"/>
<evidence type="ECO:0000256" key="2">
    <source>
        <dbReference type="SAM" id="SignalP"/>
    </source>
</evidence>
<dbReference type="InterPro" id="IPR000757">
    <property type="entry name" value="Beta-glucanase-like"/>
</dbReference>
<dbReference type="CDD" id="cd08023">
    <property type="entry name" value="GH16_laminarinase_like"/>
    <property type="match status" value="1"/>
</dbReference>
<dbReference type="InterPro" id="IPR013320">
    <property type="entry name" value="ConA-like_dom_sf"/>
</dbReference>
<keyword evidence="2" id="KW-0732">Signal</keyword>
<dbReference type="InterPro" id="IPR050546">
    <property type="entry name" value="Glycosyl_Hydrlase_16"/>
</dbReference>
<dbReference type="GO" id="GO:0004553">
    <property type="term" value="F:hydrolase activity, hydrolyzing O-glycosyl compounds"/>
    <property type="evidence" value="ECO:0007669"/>
    <property type="project" value="InterPro"/>
</dbReference>
<evidence type="ECO:0000313" key="4">
    <source>
        <dbReference type="EMBL" id="KXU35415.1"/>
    </source>
</evidence>
<evidence type="ECO:0000256" key="1">
    <source>
        <dbReference type="ARBA" id="ARBA00006865"/>
    </source>
</evidence>